<evidence type="ECO:0000313" key="3">
    <source>
        <dbReference type="Proteomes" id="UP000824469"/>
    </source>
</evidence>
<feature type="region of interest" description="Disordered" evidence="1">
    <location>
        <begin position="1"/>
        <end position="55"/>
    </location>
</feature>
<proteinExistence type="predicted"/>
<keyword evidence="3" id="KW-1185">Reference proteome</keyword>
<comment type="caution">
    <text evidence="2">The sequence shown here is derived from an EMBL/GenBank/DDBJ whole genome shotgun (WGS) entry which is preliminary data.</text>
</comment>
<name>A0AA38GYC5_TAXCH</name>
<feature type="non-terminal residue" evidence="2">
    <location>
        <position position="108"/>
    </location>
</feature>
<organism evidence="2 3">
    <name type="scientific">Taxus chinensis</name>
    <name type="common">Chinese yew</name>
    <name type="synonym">Taxus wallichiana var. chinensis</name>
    <dbReference type="NCBI Taxonomy" id="29808"/>
    <lineage>
        <taxon>Eukaryota</taxon>
        <taxon>Viridiplantae</taxon>
        <taxon>Streptophyta</taxon>
        <taxon>Embryophyta</taxon>
        <taxon>Tracheophyta</taxon>
        <taxon>Spermatophyta</taxon>
        <taxon>Pinopsida</taxon>
        <taxon>Pinidae</taxon>
        <taxon>Conifers II</taxon>
        <taxon>Cupressales</taxon>
        <taxon>Taxaceae</taxon>
        <taxon>Taxus</taxon>
    </lineage>
</organism>
<feature type="compositionally biased region" description="Basic and acidic residues" evidence="1">
    <location>
        <begin position="1"/>
        <end position="11"/>
    </location>
</feature>
<evidence type="ECO:0000313" key="2">
    <source>
        <dbReference type="EMBL" id="KAH9330808.1"/>
    </source>
</evidence>
<reference evidence="2 3" key="1">
    <citation type="journal article" date="2021" name="Nat. Plants">
        <title>The Taxus genome provides insights into paclitaxel biosynthesis.</title>
        <authorList>
            <person name="Xiong X."/>
            <person name="Gou J."/>
            <person name="Liao Q."/>
            <person name="Li Y."/>
            <person name="Zhou Q."/>
            <person name="Bi G."/>
            <person name="Li C."/>
            <person name="Du R."/>
            <person name="Wang X."/>
            <person name="Sun T."/>
            <person name="Guo L."/>
            <person name="Liang H."/>
            <person name="Lu P."/>
            <person name="Wu Y."/>
            <person name="Zhang Z."/>
            <person name="Ro D.K."/>
            <person name="Shang Y."/>
            <person name="Huang S."/>
            <person name="Yan J."/>
        </authorList>
    </citation>
    <scope>NUCLEOTIDE SEQUENCE [LARGE SCALE GENOMIC DNA]</scope>
    <source>
        <strain evidence="2">Ta-2019</strain>
    </source>
</reference>
<feature type="non-terminal residue" evidence="2">
    <location>
        <position position="1"/>
    </location>
</feature>
<evidence type="ECO:0000256" key="1">
    <source>
        <dbReference type="SAM" id="MobiDB-lite"/>
    </source>
</evidence>
<protein>
    <submittedName>
        <fullName evidence="2">Uncharacterized protein</fullName>
    </submittedName>
</protein>
<dbReference type="EMBL" id="JAHRHJ020000001">
    <property type="protein sequence ID" value="KAH9330808.1"/>
    <property type="molecule type" value="Genomic_DNA"/>
</dbReference>
<sequence length="108" mass="12061">PPPCPERRLQDRLPVQGGGHETAALQRGGFVTEGSEAEERGKKGKTKGAEAKRGMRDVNAYPKSSFWIPNTLRGDLYHHWGTCYTVSQYSTLQFWVRTVTKGALVVTR</sequence>
<dbReference type="AlphaFoldDB" id="A0AA38GYC5"/>
<dbReference type="Proteomes" id="UP000824469">
    <property type="component" value="Unassembled WGS sequence"/>
</dbReference>
<gene>
    <name evidence="2" type="ORF">KI387_002916</name>
</gene>
<feature type="compositionally biased region" description="Basic and acidic residues" evidence="1">
    <location>
        <begin position="37"/>
        <end position="55"/>
    </location>
</feature>
<accession>A0AA38GYC5</accession>